<dbReference type="EMBL" id="FUYZ01000011">
    <property type="protein sequence ID" value="SKC06405.1"/>
    <property type="molecule type" value="Genomic_DNA"/>
</dbReference>
<name>A0A1T5GD79_9FLAO</name>
<dbReference type="GO" id="GO:0003677">
    <property type="term" value="F:DNA binding"/>
    <property type="evidence" value="ECO:0007669"/>
    <property type="project" value="UniProtKB-KW"/>
</dbReference>
<sequence>MSILSDNIRFLRARQEYSQQKLADSLFITRVRYAKYEDGTSEPPIELLLRISKYFQISIDLLVSVDIRKYPLEKMLNLPDNRILIPIAVDIAGNNQIEIIPQKASMGYLNGYSDPEYIEGLQTISLPFLRNGKYRAFPASGDSMPPYKDGTYIVGKYVENLSDLKIDKTYVFITTNDGILYKRFQFNEANFICVKSDNNFYEPLQIPLTDVREIWEFACSISTQEFDADEFSGQNVKDLFLELKQDIKDMKTKLPSKKTAK</sequence>
<dbReference type="InterPro" id="IPR010982">
    <property type="entry name" value="Lambda_DNA-bd_dom_sf"/>
</dbReference>
<protein>
    <submittedName>
        <fullName evidence="3">DNA-binding transcriptional regulator, XRE-family HTH domain</fullName>
    </submittedName>
</protein>
<dbReference type="CDD" id="cd00093">
    <property type="entry name" value="HTH_XRE"/>
    <property type="match status" value="1"/>
</dbReference>
<evidence type="ECO:0000313" key="4">
    <source>
        <dbReference type="Proteomes" id="UP000191112"/>
    </source>
</evidence>
<dbReference type="InterPro" id="IPR036286">
    <property type="entry name" value="LexA/Signal_pep-like_sf"/>
</dbReference>
<keyword evidence="1 3" id="KW-0238">DNA-binding</keyword>
<dbReference type="STRING" id="619805.SAMN05660477_02745"/>
<dbReference type="SUPFAM" id="SSF51306">
    <property type="entry name" value="LexA/Signal peptidase"/>
    <property type="match status" value="1"/>
</dbReference>
<dbReference type="Gene3D" id="1.10.260.40">
    <property type="entry name" value="lambda repressor-like DNA-binding domains"/>
    <property type="match status" value="1"/>
</dbReference>
<dbReference type="InterPro" id="IPR001387">
    <property type="entry name" value="Cro/C1-type_HTH"/>
</dbReference>
<dbReference type="CDD" id="cd06529">
    <property type="entry name" value="S24_LexA-like"/>
    <property type="match status" value="1"/>
</dbReference>
<gene>
    <name evidence="3" type="ORF">SAMN05660477_02745</name>
</gene>
<reference evidence="3 4" key="1">
    <citation type="submission" date="2017-02" db="EMBL/GenBank/DDBJ databases">
        <authorList>
            <person name="Peterson S.W."/>
        </authorList>
    </citation>
    <scope>NUCLEOTIDE SEQUENCE [LARGE SCALE GENOMIC DNA]</scope>
    <source>
        <strain evidence="3 4">DSM 22323</strain>
    </source>
</reference>
<accession>A0A1T5GD79</accession>
<feature type="domain" description="HTH cro/C1-type" evidence="2">
    <location>
        <begin position="8"/>
        <end position="62"/>
    </location>
</feature>
<evidence type="ECO:0000256" key="1">
    <source>
        <dbReference type="ARBA" id="ARBA00023125"/>
    </source>
</evidence>
<dbReference type="Proteomes" id="UP000191112">
    <property type="component" value="Unassembled WGS sequence"/>
</dbReference>
<dbReference type="PANTHER" id="PTHR46558:SF4">
    <property type="entry name" value="DNA-BIDING PHAGE PROTEIN"/>
    <property type="match status" value="1"/>
</dbReference>
<organism evidence="3 4">
    <name type="scientific">Soonwooa buanensis</name>
    <dbReference type="NCBI Taxonomy" id="619805"/>
    <lineage>
        <taxon>Bacteria</taxon>
        <taxon>Pseudomonadati</taxon>
        <taxon>Bacteroidota</taxon>
        <taxon>Flavobacteriia</taxon>
        <taxon>Flavobacteriales</taxon>
        <taxon>Weeksellaceae</taxon>
        <taxon>Chryseobacterium group</taxon>
        <taxon>Soonwooa</taxon>
    </lineage>
</organism>
<dbReference type="SUPFAM" id="SSF47413">
    <property type="entry name" value="lambda repressor-like DNA-binding domains"/>
    <property type="match status" value="1"/>
</dbReference>
<evidence type="ECO:0000259" key="2">
    <source>
        <dbReference type="PROSITE" id="PS50943"/>
    </source>
</evidence>
<dbReference type="AlphaFoldDB" id="A0A1T5GD79"/>
<dbReference type="SMART" id="SM00530">
    <property type="entry name" value="HTH_XRE"/>
    <property type="match status" value="1"/>
</dbReference>
<evidence type="ECO:0000313" key="3">
    <source>
        <dbReference type="EMBL" id="SKC06405.1"/>
    </source>
</evidence>
<dbReference type="Gene3D" id="2.10.109.10">
    <property type="entry name" value="Umud Fragment, subunit A"/>
    <property type="match status" value="1"/>
</dbReference>
<dbReference type="Pfam" id="PF01381">
    <property type="entry name" value="HTH_3"/>
    <property type="match status" value="1"/>
</dbReference>
<proteinExistence type="predicted"/>
<dbReference type="PROSITE" id="PS50943">
    <property type="entry name" value="HTH_CROC1"/>
    <property type="match status" value="1"/>
</dbReference>
<dbReference type="RefSeq" id="WP_079667928.1">
    <property type="nucleotide sequence ID" value="NZ_FUYZ01000011.1"/>
</dbReference>
<dbReference type="PANTHER" id="PTHR46558">
    <property type="entry name" value="TRACRIPTIONAL REGULATORY PROTEIN-RELATED-RELATED"/>
    <property type="match status" value="1"/>
</dbReference>
<keyword evidence="4" id="KW-1185">Reference proteome</keyword>
<dbReference type="InterPro" id="IPR039418">
    <property type="entry name" value="LexA-like"/>
</dbReference>
<dbReference type="OrthoDB" id="3831186at2"/>